<evidence type="ECO:0000313" key="1">
    <source>
        <dbReference type="EMBL" id="MFD1427744.1"/>
    </source>
</evidence>
<dbReference type="Proteomes" id="UP001597282">
    <property type="component" value="Unassembled WGS sequence"/>
</dbReference>
<dbReference type="EMBL" id="JBHTNU010000012">
    <property type="protein sequence ID" value="MFD1427744.1"/>
    <property type="molecule type" value="Genomic_DNA"/>
</dbReference>
<protein>
    <submittedName>
        <fullName evidence="1">Type I-B CRISPR-associated protein Cas8b1/Cst1</fullName>
    </submittedName>
</protein>
<proteinExistence type="predicted"/>
<accession>A0ABW4CC82</accession>
<sequence>MKVRIEPNDWTMMMGVIGLHRIVQFAKTNRIMKSEDTKRIQVEQDALVLDPDALSSFAQAYFDYMIDQYSVAKREEERLKKILQGLSKSNVTKDDFRSKLQSIGDAVVMNKQNKVIKSFGDTPWGEEVKSIQEGLKAIEDVEQLREIQQLINRYLQVLQEPAVNFKLTANYFKTEILRKQFFGQASFLQKTGYRLSYEEHIERFHKDYVFPVLLESQLQRIVEKASTADEVLSFLDEHRGYGPFKKVRRSVKKKSMAEIRNYFVEQASRCSFIDGQLATMNYEEKVFSPLGVSQNNALNFNWNLTLDETIPISRLARLILFCAPAGAAVYLRKDGFGEQSEYHTYMGFVQSDSPLPDIIRKNDHFQNAKRRKEPFDRIVSRMIEDVKQEAGFVVDHLLFIEFSADYESKKTLLDYYHLPRYLAEYLSHHADKLDHIRPWEYREQFIRHVLKGEDPRHMISRLLRQNVEGGYSGWSAYVATRERYRMRQYAKHLGEGGSAMDAKEKRVRGVYRVYRSGADIREKFNRRDSEATPEGQYTASGTKKISGIAYRLLNAANANNRKSFMDTVMRLHMSVDKPVPTFFLDALHERELDFHTVANAFVAGLLSEKYEVEKEESKGEGVTVDE</sequence>
<keyword evidence="2" id="KW-1185">Reference proteome</keyword>
<name>A0ABW4CC82_9BACL</name>
<reference evidence="2" key="1">
    <citation type="journal article" date="2019" name="Int. J. Syst. Evol. Microbiol.">
        <title>The Global Catalogue of Microorganisms (GCM) 10K type strain sequencing project: providing services to taxonomists for standard genome sequencing and annotation.</title>
        <authorList>
            <consortium name="The Broad Institute Genomics Platform"/>
            <consortium name="The Broad Institute Genome Sequencing Center for Infectious Disease"/>
            <person name="Wu L."/>
            <person name="Ma J."/>
        </authorList>
    </citation>
    <scope>NUCLEOTIDE SEQUENCE [LARGE SCALE GENOMIC DNA]</scope>
    <source>
        <strain evidence="2">S1</strain>
    </source>
</reference>
<comment type="caution">
    <text evidence="1">The sequence shown here is derived from an EMBL/GenBank/DDBJ whole genome shotgun (WGS) entry which is preliminary data.</text>
</comment>
<dbReference type="RefSeq" id="WP_380165987.1">
    <property type="nucleotide sequence ID" value="NZ_JBHTNU010000012.1"/>
</dbReference>
<gene>
    <name evidence="1" type="ORF">ACFQ4Y_12600</name>
</gene>
<evidence type="ECO:0000313" key="2">
    <source>
        <dbReference type="Proteomes" id="UP001597282"/>
    </source>
</evidence>
<organism evidence="1 2">
    <name type="scientific">Kroppenstedtia sanguinis</name>
    <dbReference type="NCBI Taxonomy" id="1380684"/>
    <lineage>
        <taxon>Bacteria</taxon>
        <taxon>Bacillati</taxon>
        <taxon>Bacillota</taxon>
        <taxon>Bacilli</taxon>
        <taxon>Bacillales</taxon>
        <taxon>Thermoactinomycetaceae</taxon>
        <taxon>Kroppenstedtia</taxon>
    </lineage>
</organism>